<keyword evidence="4 6" id="KW-0472">Membrane</keyword>
<evidence type="ECO:0000256" key="4">
    <source>
        <dbReference type="ARBA" id="ARBA00023136"/>
    </source>
</evidence>
<keyword evidence="9" id="KW-1185">Reference proteome</keyword>
<feature type="transmembrane region" description="Helical" evidence="6">
    <location>
        <begin position="375"/>
        <end position="397"/>
    </location>
</feature>
<dbReference type="InterPro" id="IPR013525">
    <property type="entry name" value="ABC2_TM"/>
</dbReference>
<dbReference type="PANTHER" id="PTHR43027:SF2">
    <property type="entry name" value="TRANSPORT PERMEASE PROTEIN"/>
    <property type="match status" value="1"/>
</dbReference>
<evidence type="ECO:0000256" key="1">
    <source>
        <dbReference type="ARBA" id="ARBA00004141"/>
    </source>
</evidence>
<reference evidence="8 9" key="1">
    <citation type="submission" date="2022-10" db="EMBL/GenBank/DDBJ databases">
        <title>The complete genomes of actinobacterial strains from the NBC collection.</title>
        <authorList>
            <person name="Joergensen T.S."/>
            <person name="Alvarez Arevalo M."/>
            <person name="Sterndorff E.B."/>
            <person name="Faurdal D."/>
            <person name="Vuksanovic O."/>
            <person name="Mourched A.-S."/>
            <person name="Charusanti P."/>
            <person name="Shaw S."/>
            <person name="Blin K."/>
            <person name="Weber T."/>
        </authorList>
    </citation>
    <scope>NUCLEOTIDE SEQUENCE [LARGE SCALE GENOMIC DNA]</scope>
    <source>
        <strain evidence="8 9">NBC_01247</strain>
    </source>
</reference>
<keyword evidence="3 6" id="KW-1133">Transmembrane helix</keyword>
<dbReference type="Proteomes" id="UP001432014">
    <property type="component" value="Chromosome"/>
</dbReference>
<evidence type="ECO:0000256" key="3">
    <source>
        <dbReference type="ARBA" id="ARBA00022989"/>
    </source>
</evidence>
<evidence type="ECO:0000313" key="8">
    <source>
        <dbReference type="EMBL" id="WUS56525.1"/>
    </source>
</evidence>
<evidence type="ECO:0000256" key="5">
    <source>
        <dbReference type="SAM" id="MobiDB-lite"/>
    </source>
</evidence>
<dbReference type="InterPro" id="IPR052902">
    <property type="entry name" value="ABC-2_transporter"/>
</dbReference>
<evidence type="ECO:0000256" key="2">
    <source>
        <dbReference type="ARBA" id="ARBA00022692"/>
    </source>
</evidence>
<evidence type="ECO:0000259" key="7">
    <source>
        <dbReference type="PROSITE" id="PS51012"/>
    </source>
</evidence>
<dbReference type="Pfam" id="PF12698">
    <property type="entry name" value="ABC2_membrane_3"/>
    <property type="match status" value="1"/>
</dbReference>
<dbReference type="PANTHER" id="PTHR43027">
    <property type="entry name" value="DOXORUBICIN RESISTANCE ABC TRANSPORTER PERMEASE PROTEIN DRRC-RELATED"/>
    <property type="match status" value="1"/>
</dbReference>
<feature type="transmembrane region" description="Helical" evidence="6">
    <location>
        <begin position="287"/>
        <end position="308"/>
    </location>
</feature>
<keyword evidence="2 6" id="KW-0812">Transmembrane</keyword>
<evidence type="ECO:0000256" key="6">
    <source>
        <dbReference type="SAM" id="Phobius"/>
    </source>
</evidence>
<evidence type="ECO:0000313" key="9">
    <source>
        <dbReference type="Proteomes" id="UP001432014"/>
    </source>
</evidence>
<name>A0ABZ1W6Q4_9ACTN</name>
<feature type="transmembrane region" description="Helical" evidence="6">
    <location>
        <begin position="68"/>
        <end position="87"/>
    </location>
</feature>
<feature type="region of interest" description="Disordered" evidence="5">
    <location>
        <begin position="1"/>
        <end position="45"/>
    </location>
</feature>
<protein>
    <submittedName>
        <fullName evidence="8">ABC transporter permease</fullName>
    </submittedName>
</protein>
<gene>
    <name evidence="8" type="ORF">OG469_13970</name>
</gene>
<sequence length="402" mass="42263">MSADHSDAVSEPGTGPLATEAQPVPAQRTATTGRPAGTGSAEAPKERTSAFLSLSRVMIVSFLRDRTAVFFVLIFPLMFLLLFGTLLKGAGSPHAKVAQVGAVQVLDSVQGEGRAELEKVLTITRTDDAADALAKVRKGDLDALVQQGPDGKVELRFSAADQVRAGSVQGIVNSVVQQANQAATGRPAAFTLEAVQVEDNSLKPIQFLTPGLLGWAVATGAVFGASLTLVSWRQKKVLRRLRLAPVTAGSIILSRVSVSILTALAQTTVFLLVATTPYFGLKLTGDWWLIVPLVVCATVAFMSIGLLAGSLAKTEEAANGISQIIVLPMSFLSGSFFPMDDAPAWLRTISDALPLKHLVTASQSVLTRGGGLSDALPTMGGLLLFAAVLTAIASRFFRWEDA</sequence>
<dbReference type="EMBL" id="CP108482">
    <property type="protein sequence ID" value="WUS56525.1"/>
    <property type="molecule type" value="Genomic_DNA"/>
</dbReference>
<dbReference type="RefSeq" id="WP_329498617.1">
    <property type="nucleotide sequence ID" value="NZ_CP108460.1"/>
</dbReference>
<dbReference type="InterPro" id="IPR047817">
    <property type="entry name" value="ABC2_TM_bact-type"/>
</dbReference>
<feature type="compositionally biased region" description="Low complexity" evidence="5">
    <location>
        <begin position="25"/>
        <end position="39"/>
    </location>
</feature>
<proteinExistence type="predicted"/>
<feature type="domain" description="ABC transmembrane type-2" evidence="7">
    <location>
        <begin position="165"/>
        <end position="400"/>
    </location>
</feature>
<organism evidence="8 9">
    <name type="scientific">Kitasatospora herbaricolor</name>
    <dbReference type="NCBI Taxonomy" id="68217"/>
    <lineage>
        <taxon>Bacteria</taxon>
        <taxon>Bacillati</taxon>
        <taxon>Actinomycetota</taxon>
        <taxon>Actinomycetes</taxon>
        <taxon>Kitasatosporales</taxon>
        <taxon>Streptomycetaceae</taxon>
        <taxon>Kitasatospora</taxon>
    </lineage>
</organism>
<dbReference type="PROSITE" id="PS51012">
    <property type="entry name" value="ABC_TM2"/>
    <property type="match status" value="1"/>
</dbReference>
<feature type="transmembrane region" description="Helical" evidence="6">
    <location>
        <begin position="212"/>
        <end position="232"/>
    </location>
</feature>
<feature type="transmembrane region" description="Helical" evidence="6">
    <location>
        <begin position="252"/>
        <end position="275"/>
    </location>
</feature>
<comment type="subcellular location">
    <subcellularLocation>
        <location evidence="1">Membrane</location>
        <topology evidence="1">Multi-pass membrane protein</topology>
    </subcellularLocation>
</comment>
<accession>A0ABZ1W6Q4</accession>
<feature type="transmembrane region" description="Helical" evidence="6">
    <location>
        <begin position="320"/>
        <end position="337"/>
    </location>
</feature>